<keyword evidence="3" id="KW-0675">Receptor</keyword>
<organism evidence="3 4">
    <name type="scientific">Psychrosphaera algicola</name>
    <dbReference type="NCBI Taxonomy" id="3023714"/>
    <lineage>
        <taxon>Bacteria</taxon>
        <taxon>Pseudomonadati</taxon>
        <taxon>Pseudomonadota</taxon>
        <taxon>Gammaproteobacteria</taxon>
        <taxon>Alteromonadales</taxon>
        <taxon>Pseudoalteromonadaceae</taxon>
        <taxon>Psychrosphaera</taxon>
    </lineage>
</organism>
<dbReference type="InterPro" id="IPR037066">
    <property type="entry name" value="Plug_dom_sf"/>
</dbReference>
<feature type="signal peptide" evidence="1">
    <location>
        <begin position="1"/>
        <end position="25"/>
    </location>
</feature>
<dbReference type="RefSeq" id="WP_272181112.1">
    <property type="nucleotide sequence ID" value="NZ_JAQOMS010000002.1"/>
</dbReference>
<dbReference type="EMBL" id="JAQOMS010000002">
    <property type="protein sequence ID" value="MDC2889737.1"/>
    <property type="molecule type" value="Genomic_DNA"/>
</dbReference>
<dbReference type="PANTHER" id="PTHR40980">
    <property type="entry name" value="PLUG DOMAIN-CONTAINING PROTEIN"/>
    <property type="match status" value="1"/>
</dbReference>
<name>A0ABT5FDY9_9GAMM</name>
<evidence type="ECO:0000259" key="2">
    <source>
        <dbReference type="Pfam" id="PF07715"/>
    </source>
</evidence>
<feature type="chain" id="PRO_5046704463" evidence="1">
    <location>
        <begin position="26"/>
        <end position="430"/>
    </location>
</feature>
<dbReference type="Proteomes" id="UP001528411">
    <property type="component" value="Unassembled WGS sequence"/>
</dbReference>
<accession>A0ABT5FDY9</accession>
<keyword evidence="1" id="KW-0732">Signal</keyword>
<dbReference type="Pfam" id="PF07715">
    <property type="entry name" value="Plug"/>
    <property type="match status" value="1"/>
</dbReference>
<dbReference type="PANTHER" id="PTHR40980:SF3">
    <property type="entry name" value="TONB-DEPENDENT RECEPTOR-LIKE BETA-BARREL DOMAIN-CONTAINING PROTEIN"/>
    <property type="match status" value="1"/>
</dbReference>
<dbReference type="SUPFAM" id="SSF56935">
    <property type="entry name" value="Porins"/>
    <property type="match status" value="1"/>
</dbReference>
<dbReference type="InterPro" id="IPR012910">
    <property type="entry name" value="Plug_dom"/>
</dbReference>
<dbReference type="Gene3D" id="2.170.130.10">
    <property type="entry name" value="TonB-dependent receptor, plug domain"/>
    <property type="match status" value="1"/>
</dbReference>
<keyword evidence="4" id="KW-1185">Reference proteome</keyword>
<gene>
    <name evidence="3" type="ORF">PN838_14310</name>
</gene>
<reference evidence="3 4" key="1">
    <citation type="submission" date="2023-01" db="EMBL/GenBank/DDBJ databases">
        <title>Psychrosphaera sp. nov., isolated from marine algae.</title>
        <authorList>
            <person name="Bayburt H."/>
            <person name="Choi B.J."/>
            <person name="Kim J.M."/>
            <person name="Choi D.G."/>
            <person name="Jeon C.O."/>
        </authorList>
    </citation>
    <scope>NUCLEOTIDE SEQUENCE [LARGE SCALE GENOMIC DNA]</scope>
    <source>
        <strain evidence="3 4">G1-22</strain>
    </source>
</reference>
<comment type="caution">
    <text evidence="3">The sequence shown here is derived from an EMBL/GenBank/DDBJ whole genome shotgun (WGS) entry which is preliminary data.</text>
</comment>
<proteinExistence type="predicted"/>
<evidence type="ECO:0000256" key="1">
    <source>
        <dbReference type="SAM" id="SignalP"/>
    </source>
</evidence>
<evidence type="ECO:0000313" key="4">
    <source>
        <dbReference type="Proteomes" id="UP001528411"/>
    </source>
</evidence>
<evidence type="ECO:0000313" key="3">
    <source>
        <dbReference type="EMBL" id="MDC2889737.1"/>
    </source>
</evidence>
<protein>
    <submittedName>
        <fullName evidence="3">TonB-dependent receptor plug domain-containing protein</fullName>
    </submittedName>
</protein>
<sequence>MFKRSTIYKAVITAMMISAPSYVMAAEEATDSDDIEVIEIKGMRSSLVKAMDLKREEIQIVDSIVAEDIGKFPDNNVVEALQRVPGIQVTDRASGETNAVSIRGLSDVTTTINGRQIFISTGRGYALADTPAALLAGVDVYKTRSASQVETGIAGQIDVRTQRPFNFDGVKVVAAAKGVYQDQADSTDPHASFLVSNTWESGLGKFGALVNLSYSETNWRDENITSGAAVPFAGANPSSPLLSAYQQINTTYVVDGQEMTAWVPGTLAGLPTAAGSTINVGGVDEEYFLARDAVFASDFTGKRERPAANISLQFAPNDSSEYLFEAFYNGYRSQSFNSLFFTFVNPNGTVNLDDSYTVYEGTNVIKERTVYNAGGFNSGDAGTGKTDSFVYALGGKWDLNEDLKIESEVVYQQSTFESEFLRHVGILVIA</sequence>
<feature type="domain" description="TonB-dependent receptor plug" evidence="2">
    <location>
        <begin position="55"/>
        <end position="149"/>
    </location>
</feature>